<evidence type="ECO:0000259" key="4">
    <source>
        <dbReference type="Pfam" id="PF09822"/>
    </source>
</evidence>
<dbReference type="InterPro" id="IPR019196">
    <property type="entry name" value="ABC_transp_unknown"/>
</dbReference>
<dbReference type="AlphaFoldDB" id="A0A8F9TVH6"/>
<keyword evidence="1" id="KW-0175">Coiled coil</keyword>
<feature type="domain" description="DUF7088" evidence="5">
    <location>
        <begin position="36"/>
        <end position="136"/>
    </location>
</feature>
<reference evidence="6" key="1">
    <citation type="submission" date="2021-08" db="EMBL/GenBank/DDBJ databases">
        <title>Genome of a novel bacterium of the phylum Verrucomicrobia, Oleiharenicola sp. KSB-15.</title>
        <authorList>
            <person name="Chung J.-H."/>
            <person name="Ahn J.-H."/>
            <person name="Yoon Y."/>
            <person name="Kim D.-Y."/>
            <person name="An S.-H."/>
            <person name="Park I."/>
            <person name="Yeon J."/>
        </authorList>
    </citation>
    <scope>NUCLEOTIDE SEQUENCE</scope>
    <source>
        <strain evidence="6">KSB-15</strain>
    </source>
</reference>
<evidence type="ECO:0000313" key="7">
    <source>
        <dbReference type="Proteomes" id="UP000825051"/>
    </source>
</evidence>
<proteinExistence type="predicted"/>
<keyword evidence="3" id="KW-0472">Membrane</keyword>
<dbReference type="Pfam" id="PF09822">
    <property type="entry name" value="ABC_transp_aux"/>
    <property type="match status" value="1"/>
</dbReference>
<organism evidence="6 7">
    <name type="scientific">Horticoccus luteus</name>
    <dbReference type="NCBI Taxonomy" id="2862869"/>
    <lineage>
        <taxon>Bacteria</taxon>
        <taxon>Pseudomonadati</taxon>
        <taxon>Verrucomicrobiota</taxon>
        <taxon>Opitutia</taxon>
        <taxon>Opitutales</taxon>
        <taxon>Opitutaceae</taxon>
        <taxon>Horticoccus</taxon>
    </lineage>
</organism>
<evidence type="ECO:0000259" key="5">
    <source>
        <dbReference type="Pfam" id="PF23357"/>
    </source>
</evidence>
<dbReference type="EMBL" id="CP080507">
    <property type="protein sequence ID" value="QYM79876.1"/>
    <property type="molecule type" value="Genomic_DNA"/>
</dbReference>
<evidence type="ECO:0000256" key="1">
    <source>
        <dbReference type="SAM" id="Coils"/>
    </source>
</evidence>
<keyword evidence="3" id="KW-0812">Transmembrane</keyword>
<feature type="domain" description="ABC-type uncharacterised transport system" evidence="4">
    <location>
        <begin position="171"/>
        <end position="496"/>
    </location>
</feature>
<feature type="transmembrane region" description="Helical" evidence="3">
    <location>
        <begin position="607"/>
        <end position="627"/>
    </location>
</feature>
<evidence type="ECO:0000313" key="6">
    <source>
        <dbReference type="EMBL" id="QYM79876.1"/>
    </source>
</evidence>
<evidence type="ECO:0000256" key="2">
    <source>
        <dbReference type="SAM" id="MobiDB-lite"/>
    </source>
</evidence>
<feature type="compositionally biased region" description="Basic and acidic residues" evidence="2">
    <location>
        <begin position="423"/>
        <end position="444"/>
    </location>
</feature>
<name>A0A8F9TVH6_9BACT</name>
<dbReference type="KEGG" id="ole:K0B96_04460"/>
<dbReference type="Proteomes" id="UP000825051">
    <property type="component" value="Chromosome"/>
</dbReference>
<protein>
    <submittedName>
        <fullName evidence="6">Gldg family protein</fullName>
    </submittedName>
</protein>
<feature type="coiled-coil region" evidence="1">
    <location>
        <begin position="531"/>
        <end position="558"/>
    </location>
</feature>
<dbReference type="RefSeq" id="WP_220164288.1">
    <property type="nucleotide sequence ID" value="NZ_CP080507.1"/>
</dbReference>
<gene>
    <name evidence="6" type="ORF">K0B96_04460</name>
</gene>
<feature type="region of interest" description="Disordered" evidence="2">
    <location>
        <begin position="419"/>
        <end position="450"/>
    </location>
</feature>
<evidence type="ECO:0000256" key="3">
    <source>
        <dbReference type="SAM" id="Phobius"/>
    </source>
</evidence>
<sequence length="632" mass="69104">MKFGTKTAAILLLLVALVLVDYLASSIPARLDATADSIYSLSPGTKTMLGKIEDPITLDLYFSKDASGLPIAYKNYAARVREMLRQYVRASHGKLTLNIINPKPDTPAEEKATAAGLQPQVSRQGGEPFYFGLVVTQADQQKTIPNFDPNREQFLEYDLSKLVYSVQLIDKPKLGLITSLPLQGTSPQEMQMMAMMHRQPQPGQFVIEEWSDTFNIVPVEATATELPAGLDVLAVVHPENLTPKLQFAIDQFLLGGKPVFLAVDPSSQYFKRQGGQQAMYGGPQPNVSSDLPKLLSAYGIHYDPTKVVGDLEKATQVQTANGALTRYPIWLSLTKDDFNAKALPTAQLNSAMFIEAGSLSAQPGSATTFTPLVQTSPQAGDVAAAALQFAQPDEIAKQITPTGKKTIAALVTGKFTTAFPDGAPKDEPAKPGEKKDTESADHAHPTPALKESKGTSTLFVVADTDWLFDDYSVRKYNLFGQTAAQPLNDNLAFAANTVEFLGGSEDLISIRGKGTSLRPFTVVKAMEVQAQQKYKEKLTELDTRLSQVQAKLTELQGKKNEGNRLVATPEIAKAIDDFRQQQAAIRGERRQIRAALREGIESLGNRLLIINLLASPLLVGLFGIWFYRHRRR</sequence>
<keyword evidence="7" id="KW-1185">Reference proteome</keyword>
<dbReference type="InterPro" id="IPR055396">
    <property type="entry name" value="DUF7088"/>
</dbReference>
<keyword evidence="3" id="KW-1133">Transmembrane helix</keyword>
<accession>A0A8F9TVH6</accession>
<dbReference type="Pfam" id="PF23357">
    <property type="entry name" value="DUF7088"/>
    <property type="match status" value="1"/>
</dbReference>